<keyword evidence="3" id="KW-1185">Reference proteome</keyword>
<sequence length="247" mass="29081">MRLLNVDTLELKTFYNRKKRPPYAILSHTWDDNEISFEDMKSLHTVRGLAGFSKVEGCCRIARERGHQWVWIVTLCIDKSSSSELSEAINSMFRWYKEAKECYAYLVDVDWFRPNNVFSAFSRSRWFTRGWTLQELIAPEFLLFYSQDWKLISERHAIAADLAYITSIHKKFLSRHTLHDLGEASTAEKMSWASGRETEREEDMSYCLMGLFGVNMPLLYGEGGERAFLRLQEEILKRSEDHTIFCW</sequence>
<dbReference type="AlphaFoldDB" id="A0A6A6R9J3"/>
<dbReference type="Pfam" id="PF06985">
    <property type="entry name" value="HET"/>
    <property type="match status" value="1"/>
</dbReference>
<gene>
    <name evidence="2" type="ORF">BU16DRAFT_478791</name>
</gene>
<dbReference type="PANTHER" id="PTHR10622">
    <property type="entry name" value="HET DOMAIN-CONTAINING PROTEIN"/>
    <property type="match status" value="1"/>
</dbReference>
<accession>A0A6A6R9J3</accession>
<organism evidence="2 3">
    <name type="scientific">Lophium mytilinum</name>
    <dbReference type="NCBI Taxonomy" id="390894"/>
    <lineage>
        <taxon>Eukaryota</taxon>
        <taxon>Fungi</taxon>
        <taxon>Dikarya</taxon>
        <taxon>Ascomycota</taxon>
        <taxon>Pezizomycotina</taxon>
        <taxon>Dothideomycetes</taxon>
        <taxon>Pleosporomycetidae</taxon>
        <taxon>Mytilinidiales</taxon>
        <taxon>Mytilinidiaceae</taxon>
        <taxon>Lophium</taxon>
    </lineage>
</organism>
<name>A0A6A6R9J3_9PEZI</name>
<reference evidence="2" key="1">
    <citation type="journal article" date="2020" name="Stud. Mycol.">
        <title>101 Dothideomycetes genomes: a test case for predicting lifestyles and emergence of pathogens.</title>
        <authorList>
            <person name="Haridas S."/>
            <person name="Albert R."/>
            <person name="Binder M."/>
            <person name="Bloem J."/>
            <person name="Labutti K."/>
            <person name="Salamov A."/>
            <person name="Andreopoulos B."/>
            <person name="Baker S."/>
            <person name="Barry K."/>
            <person name="Bills G."/>
            <person name="Bluhm B."/>
            <person name="Cannon C."/>
            <person name="Castanera R."/>
            <person name="Culley D."/>
            <person name="Daum C."/>
            <person name="Ezra D."/>
            <person name="Gonzalez J."/>
            <person name="Henrissat B."/>
            <person name="Kuo A."/>
            <person name="Liang C."/>
            <person name="Lipzen A."/>
            <person name="Lutzoni F."/>
            <person name="Magnuson J."/>
            <person name="Mondo S."/>
            <person name="Nolan M."/>
            <person name="Ohm R."/>
            <person name="Pangilinan J."/>
            <person name="Park H.-J."/>
            <person name="Ramirez L."/>
            <person name="Alfaro M."/>
            <person name="Sun H."/>
            <person name="Tritt A."/>
            <person name="Yoshinaga Y."/>
            <person name="Zwiers L.-H."/>
            <person name="Turgeon B."/>
            <person name="Goodwin S."/>
            <person name="Spatafora J."/>
            <person name="Crous P."/>
            <person name="Grigoriev I."/>
        </authorList>
    </citation>
    <scope>NUCLEOTIDE SEQUENCE</scope>
    <source>
        <strain evidence="2">CBS 269.34</strain>
    </source>
</reference>
<dbReference type="PANTHER" id="PTHR10622:SF10">
    <property type="entry name" value="HET DOMAIN-CONTAINING PROTEIN"/>
    <property type="match status" value="1"/>
</dbReference>
<dbReference type="OrthoDB" id="20872at2759"/>
<feature type="domain" description="Heterokaryon incompatibility" evidence="1">
    <location>
        <begin position="23"/>
        <end position="108"/>
    </location>
</feature>
<protein>
    <submittedName>
        <fullName evidence="2">HET-domain-containing protein</fullName>
    </submittedName>
</protein>
<dbReference type="Proteomes" id="UP000799750">
    <property type="component" value="Unassembled WGS sequence"/>
</dbReference>
<evidence type="ECO:0000259" key="1">
    <source>
        <dbReference type="Pfam" id="PF06985"/>
    </source>
</evidence>
<evidence type="ECO:0000313" key="2">
    <source>
        <dbReference type="EMBL" id="KAF2500403.1"/>
    </source>
</evidence>
<feature type="non-terminal residue" evidence="2">
    <location>
        <position position="247"/>
    </location>
</feature>
<dbReference type="InterPro" id="IPR010730">
    <property type="entry name" value="HET"/>
</dbReference>
<evidence type="ECO:0000313" key="3">
    <source>
        <dbReference type="Proteomes" id="UP000799750"/>
    </source>
</evidence>
<proteinExistence type="predicted"/>
<dbReference type="EMBL" id="MU004183">
    <property type="protein sequence ID" value="KAF2500403.1"/>
    <property type="molecule type" value="Genomic_DNA"/>
</dbReference>